<evidence type="ECO:0000313" key="2">
    <source>
        <dbReference type="EMBL" id="MBL7525810.1"/>
    </source>
</evidence>
<keyword evidence="1" id="KW-0812">Transmembrane</keyword>
<reference evidence="2 3" key="1">
    <citation type="submission" date="2020-12" db="EMBL/GenBank/DDBJ databases">
        <title>WGS of Legionella: environmental sample.</title>
        <authorList>
            <person name="Cristino S."/>
            <person name="Girolamini L."/>
            <person name="Salaris S."/>
            <person name="Pascale M.R."/>
            <person name="Mazzotta M."/>
            <person name="Orsini M."/>
            <person name="Grottola A."/>
        </authorList>
    </citation>
    <scope>NUCLEOTIDE SEQUENCE [LARGE SCALE GENOMIC DNA]</scope>
    <source>
        <strain evidence="2 3">30cs62</strain>
    </source>
</reference>
<organism evidence="2 3">
    <name type="scientific">Legionella bononiensis</name>
    <dbReference type="NCBI Taxonomy" id="2793102"/>
    <lineage>
        <taxon>Bacteria</taxon>
        <taxon>Pseudomonadati</taxon>
        <taxon>Pseudomonadota</taxon>
        <taxon>Gammaproteobacteria</taxon>
        <taxon>Legionellales</taxon>
        <taxon>Legionellaceae</taxon>
        <taxon>Legionella</taxon>
    </lineage>
</organism>
<gene>
    <name evidence="2" type="ORF">I5282_04385</name>
</gene>
<protein>
    <submittedName>
        <fullName evidence="2">Uncharacterized protein</fullName>
    </submittedName>
</protein>
<dbReference type="EMBL" id="JADWVN010000007">
    <property type="protein sequence ID" value="MBL7525810.1"/>
    <property type="molecule type" value="Genomic_DNA"/>
</dbReference>
<proteinExistence type="predicted"/>
<keyword evidence="3" id="KW-1185">Reference proteome</keyword>
<dbReference type="RefSeq" id="WP_203109262.1">
    <property type="nucleotide sequence ID" value="NZ_JADOBG010000010.1"/>
</dbReference>
<sequence length="67" mass="7429">MVKNPGHLKKGNIIVNQPIGEENSNQLASTGWLLLVLFFVGAISSRIVACYGIRCNRECRVNQTDQL</sequence>
<keyword evidence="1" id="KW-1133">Transmembrane helix</keyword>
<keyword evidence="1" id="KW-0472">Membrane</keyword>
<feature type="transmembrane region" description="Helical" evidence="1">
    <location>
        <begin position="32"/>
        <end position="53"/>
    </location>
</feature>
<accession>A0ABS1W993</accession>
<dbReference type="Proteomes" id="UP000809910">
    <property type="component" value="Unassembled WGS sequence"/>
</dbReference>
<evidence type="ECO:0000313" key="3">
    <source>
        <dbReference type="Proteomes" id="UP000809910"/>
    </source>
</evidence>
<evidence type="ECO:0000256" key="1">
    <source>
        <dbReference type="SAM" id="Phobius"/>
    </source>
</evidence>
<name>A0ABS1W993_9GAMM</name>
<comment type="caution">
    <text evidence="2">The sequence shown here is derived from an EMBL/GenBank/DDBJ whole genome shotgun (WGS) entry which is preliminary data.</text>
</comment>